<evidence type="ECO:0000256" key="1">
    <source>
        <dbReference type="SAM" id="Phobius"/>
    </source>
</evidence>
<keyword evidence="1" id="KW-1133">Transmembrane helix</keyword>
<feature type="transmembrane region" description="Helical" evidence="1">
    <location>
        <begin position="66"/>
        <end position="86"/>
    </location>
</feature>
<organism evidence="2 3">
    <name type="scientific">Streptomyces alkaliphilus</name>
    <dbReference type="NCBI Taxonomy" id="1472722"/>
    <lineage>
        <taxon>Bacteria</taxon>
        <taxon>Bacillati</taxon>
        <taxon>Actinomycetota</taxon>
        <taxon>Actinomycetes</taxon>
        <taxon>Kitasatosporales</taxon>
        <taxon>Streptomycetaceae</taxon>
        <taxon>Streptomyces</taxon>
    </lineage>
</organism>
<feature type="transmembrane region" description="Helical" evidence="1">
    <location>
        <begin position="12"/>
        <end position="32"/>
    </location>
</feature>
<proteinExistence type="predicted"/>
<feature type="transmembrane region" description="Helical" evidence="1">
    <location>
        <begin position="39"/>
        <end position="60"/>
    </location>
</feature>
<comment type="caution">
    <text evidence="2">The sequence shown here is derived from an EMBL/GenBank/DDBJ whole genome shotgun (WGS) entry which is preliminary data.</text>
</comment>
<keyword evidence="3" id="KW-1185">Reference proteome</keyword>
<protein>
    <submittedName>
        <fullName evidence="2">Uncharacterized protein</fullName>
    </submittedName>
</protein>
<dbReference type="EMBL" id="VKHT01000004">
    <property type="protein sequence ID" value="MBB0242601.1"/>
    <property type="molecule type" value="Genomic_DNA"/>
</dbReference>
<reference evidence="3" key="1">
    <citation type="submission" date="2019-10" db="EMBL/GenBank/DDBJ databases">
        <title>Streptomyces sp. nov., a novel actinobacterium isolated from alkaline environment.</title>
        <authorList>
            <person name="Golinska P."/>
        </authorList>
    </citation>
    <scope>NUCLEOTIDE SEQUENCE [LARGE SCALE GENOMIC DNA]</scope>
    <source>
        <strain evidence="3">DSM 42118</strain>
    </source>
</reference>
<keyword evidence="1" id="KW-0812">Transmembrane</keyword>
<dbReference type="RefSeq" id="WP_182604405.1">
    <property type="nucleotide sequence ID" value="NZ_VKHT01000004.1"/>
</dbReference>
<sequence>MDDDYPPWLTGTAALFATAVGIWSLWCILILFTGGTLPLLGIEVNGSFDVGFLALVIFLGEAFFLYMVYWLGIIILLPVHSLVNALRRPRRPRRPAIGDVMPPIVEVDSACPDGESPKTPPPV</sequence>
<name>A0A7W3T972_9ACTN</name>
<dbReference type="AlphaFoldDB" id="A0A7W3T972"/>
<dbReference type="Proteomes" id="UP000538929">
    <property type="component" value="Unassembled WGS sequence"/>
</dbReference>
<gene>
    <name evidence="2" type="ORF">FNQ90_00385</name>
</gene>
<accession>A0A7W3T972</accession>
<evidence type="ECO:0000313" key="2">
    <source>
        <dbReference type="EMBL" id="MBB0242601.1"/>
    </source>
</evidence>
<keyword evidence="1" id="KW-0472">Membrane</keyword>
<evidence type="ECO:0000313" key="3">
    <source>
        <dbReference type="Proteomes" id="UP000538929"/>
    </source>
</evidence>